<feature type="region of interest" description="Disordered" evidence="1">
    <location>
        <begin position="20"/>
        <end position="43"/>
    </location>
</feature>
<name>A0A3A9ZTS2_9ACTN</name>
<evidence type="ECO:0000313" key="3">
    <source>
        <dbReference type="Proteomes" id="UP000279968"/>
    </source>
</evidence>
<proteinExistence type="predicted"/>
<dbReference type="AlphaFoldDB" id="A0A3A9ZTS2"/>
<dbReference type="EMBL" id="RBAN01000006">
    <property type="protein sequence ID" value="RKN51688.1"/>
    <property type="molecule type" value="Genomic_DNA"/>
</dbReference>
<evidence type="ECO:0000313" key="2">
    <source>
        <dbReference type="EMBL" id="RKN51688.1"/>
    </source>
</evidence>
<evidence type="ECO:0000256" key="1">
    <source>
        <dbReference type="SAM" id="MobiDB-lite"/>
    </source>
</evidence>
<keyword evidence="3" id="KW-1185">Reference proteome</keyword>
<protein>
    <recommendedName>
        <fullName evidence="4">LppX_LprAFG lipoprotein</fullName>
    </recommendedName>
</protein>
<organism evidence="2 3">
    <name type="scientific">Micromonospora costi</name>
    <dbReference type="NCBI Taxonomy" id="1530042"/>
    <lineage>
        <taxon>Bacteria</taxon>
        <taxon>Bacillati</taxon>
        <taxon>Actinomycetota</taxon>
        <taxon>Actinomycetes</taxon>
        <taxon>Micromonosporales</taxon>
        <taxon>Micromonosporaceae</taxon>
        <taxon>Micromonospora</taxon>
    </lineage>
</organism>
<dbReference type="Proteomes" id="UP000279968">
    <property type="component" value="Unassembled WGS sequence"/>
</dbReference>
<gene>
    <name evidence="2" type="ORF">D7193_27540</name>
</gene>
<reference evidence="2 3" key="1">
    <citation type="journal article" date="2015" name="Int. J. Syst. Evol. Microbiol.">
        <title>Micromonospora costi sp. nov., isolated from a leaf of Costus speciosus.</title>
        <authorList>
            <person name="Thawai C."/>
        </authorList>
    </citation>
    <scope>NUCLEOTIDE SEQUENCE [LARGE SCALE GENOMIC DNA]</scope>
    <source>
        <strain evidence="2 3">CS1-12</strain>
    </source>
</reference>
<sequence length="260" mass="26979">MAGLAAGALLLLACSVGVEPDDEPRADGPAERGSSAPAGSVNADAATTADAIDQLRAGTAFVDQTSFRADVDIASQISTLSQTDNVERRAVSTVSVGGRGWEIRMIDEDVYMKTDLDLPGVGHDWMVLDRARVPSAFALSFEPGKNDPSGSARLINAIVTARADGPRISGTLDVTRIGSGNGISFRPGPAGEFPDSVRNQAFHASLDAEGRLVDFLIPEANGAPSASLRYSEFGAPFEVVRPDGAVKAPDALYPQLGLGG</sequence>
<accession>A0A3A9ZTS2</accession>
<comment type="caution">
    <text evidence="2">The sequence shown here is derived from an EMBL/GenBank/DDBJ whole genome shotgun (WGS) entry which is preliminary data.</text>
</comment>
<evidence type="ECO:0008006" key="4">
    <source>
        <dbReference type="Google" id="ProtNLM"/>
    </source>
</evidence>